<evidence type="ECO:0000256" key="1">
    <source>
        <dbReference type="ARBA" id="ARBA00022801"/>
    </source>
</evidence>
<dbReference type="InterPro" id="IPR050272">
    <property type="entry name" value="Isochorismatase-like_hydrls"/>
</dbReference>
<accession>A0A8J2YGB2</accession>
<comment type="caution">
    <text evidence="3">The sequence shown here is derived from an EMBL/GenBank/DDBJ whole genome shotgun (WGS) entry which is preliminary data.</text>
</comment>
<dbReference type="PANTHER" id="PTHR43540:SF1">
    <property type="entry name" value="ISOCHORISMATASE HYDROLASE"/>
    <property type="match status" value="1"/>
</dbReference>
<dbReference type="SUPFAM" id="SSF52499">
    <property type="entry name" value="Isochorismatase-like hydrolases"/>
    <property type="match status" value="1"/>
</dbReference>
<evidence type="ECO:0000313" key="3">
    <source>
        <dbReference type="EMBL" id="GGE37890.1"/>
    </source>
</evidence>
<dbReference type="RefSeq" id="WP_188408955.1">
    <property type="nucleotide sequence ID" value="NZ_BMCP01000001.1"/>
</dbReference>
<evidence type="ECO:0000313" key="4">
    <source>
        <dbReference type="Proteomes" id="UP000602745"/>
    </source>
</evidence>
<proteinExistence type="predicted"/>
<protein>
    <submittedName>
        <fullName evidence="3">Hydrolase</fullName>
    </submittedName>
</protein>
<feature type="domain" description="Isochorismatase-like" evidence="2">
    <location>
        <begin position="68"/>
        <end position="225"/>
    </location>
</feature>
<dbReference type="InterPro" id="IPR036380">
    <property type="entry name" value="Isochorismatase-like_sf"/>
</dbReference>
<dbReference type="Gene3D" id="3.40.50.850">
    <property type="entry name" value="Isochorismatase-like"/>
    <property type="match status" value="1"/>
</dbReference>
<dbReference type="AlphaFoldDB" id="A0A8J2YGB2"/>
<organism evidence="3 4">
    <name type="scientific">Agaricicola taiwanensis</name>
    <dbReference type="NCBI Taxonomy" id="591372"/>
    <lineage>
        <taxon>Bacteria</taxon>
        <taxon>Pseudomonadati</taxon>
        <taxon>Pseudomonadota</taxon>
        <taxon>Alphaproteobacteria</taxon>
        <taxon>Rhodobacterales</taxon>
        <taxon>Paracoccaceae</taxon>
        <taxon>Agaricicola</taxon>
    </lineage>
</organism>
<dbReference type="PANTHER" id="PTHR43540">
    <property type="entry name" value="PEROXYUREIDOACRYLATE/UREIDOACRYLATE AMIDOHYDROLASE-RELATED"/>
    <property type="match status" value="1"/>
</dbReference>
<gene>
    <name evidence="3" type="ORF">GCM10007276_14130</name>
</gene>
<sequence>MTERVWDKYLTEKERAWLKTRPVRDFTLGKRAALIMIDLYRGGFGDKPEPLEVSLKTWPWSCGLNGWNALPSVVRLLETARAIKMPVIHINMRDPSDGLLGWIEARQKTGPGALTSSAADEDMRYRSTRIIDEVAPGPGEAVIAKAAPSAFWGTPLVAHLRQLDVDTLVVAGMTTSGCVRATVVDAAANRLNVVIPEECVFDRIEASHAISLFDMQSRFADVVPVQRVLEAMTGKVATAA</sequence>
<reference evidence="3" key="1">
    <citation type="journal article" date="2014" name="Int. J. Syst. Evol. Microbiol.">
        <title>Complete genome sequence of Corynebacterium casei LMG S-19264T (=DSM 44701T), isolated from a smear-ripened cheese.</title>
        <authorList>
            <consortium name="US DOE Joint Genome Institute (JGI-PGF)"/>
            <person name="Walter F."/>
            <person name="Albersmeier A."/>
            <person name="Kalinowski J."/>
            <person name="Ruckert C."/>
        </authorList>
    </citation>
    <scope>NUCLEOTIDE SEQUENCE</scope>
    <source>
        <strain evidence="3">CCM 7684</strain>
    </source>
</reference>
<dbReference type="Pfam" id="PF00857">
    <property type="entry name" value="Isochorismatase"/>
    <property type="match status" value="1"/>
</dbReference>
<keyword evidence="4" id="KW-1185">Reference proteome</keyword>
<dbReference type="EMBL" id="BMCP01000001">
    <property type="protein sequence ID" value="GGE37890.1"/>
    <property type="molecule type" value="Genomic_DNA"/>
</dbReference>
<reference evidence="3" key="2">
    <citation type="submission" date="2020-09" db="EMBL/GenBank/DDBJ databases">
        <authorList>
            <person name="Sun Q."/>
            <person name="Sedlacek I."/>
        </authorList>
    </citation>
    <scope>NUCLEOTIDE SEQUENCE</scope>
    <source>
        <strain evidence="3">CCM 7684</strain>
    </source>
</reference>
<evidence type="ECO:0000259" key="2">
    <source>
        <dbReference type="Pfam" id="PF00857"/>
    </source>
</evidence>
<dbReference type="Proteomes" id="UP000602745">
    <property type="component" value="Unassembled WGS sequence"/>
</dbReference>
<dbReference type="InterPro" id="IPR000868">
    <property type="entry name" value="Isochorismatase-like_dom"/>
</dbReference>
<keyword evidence="1 3" id="KW-0378">Hydrolase</keyword>
<name>A0A8J2YGB2_9RHOB</name>
<dbReference type="GO" id="GO:0016787">
    <property type="term" value="F:hydrolase activity"/>
    <property type="evidence" value="ECO:0007669"/>
    <property type="project" value="UniProtKB-KW"/>
</dbReference>